<dbReference type="InterPro" id="IPR004360">
    <property type="entry name" value="Glyas_Fos-R_dOase_dom"/>
</dbReference>
<feature type="domain" description="VOC" evidence="2">
    <location>
        <begin position="171"/>
        <end position="304"/>
    </location>
</feature>
<proteinExistence type="predicted"/>
<dbReference type="EMBL" id="CP141614">
    <property type="protein sequence ID" value="WRP15741.1"/>
    <property type="molecule type" value="Genomic_DNA"/>
</dbReference>
<keyword evidence="1" id="KW-0479">Metal-binding</keyword>
<dbReference type="RefSeq" id="WP_324670149.1">
    <property type="nucleotide sequence ID" value="NZ_CP141614.1"/>
</dbReference>
<dbReference type="PROSITE" id="PS51819">
    <property type="entry name" value="VOC"/>
    <property type="match status" value="2"/>
</dbReference>
<accession>A0ABZ1BSY4</accession>
<dbReference type="Gene3D" id="3.10.180.10">
    <property type="entry name" value="2,3-Dihydroxybiphenyl 1,2-Dioxygenase, domain 1"/>
    <property type="match status" value="2"/>
</dbReference>
<dbReference type="InterPro" id="IPR018146">
    <property type="entry name" value="Glyoxalase_1_CS"/>
</dbReference>
<evidence type="ECO:0000256" key="1">
    <source>
        <dbReference type="ARBA" id="ARBA00022723"/>
    </source>
</evidence>
<protein>
    <submittedName>
        <fullName evidence="3">VOC family protein</fullName>
    </submittedName>
</protein>
<dbReference type="Pfam" id="PF00903">
    <property type="entry name" value="Glyoxalase"/>
    <property type="match status" value="2"/>
</dbReference>
<sequence>MHDLTRLGWVHLTVGDLERSLSFYEGTLGLHPVWRGPGCVAVGLRDEAGRPRTLVLLSQQPGARPKPPGCRGLYHFALLLPTRRQLAEVVARVVRSGWPIDGTSDHWVSEAVYLSDPDGHGIELYADRPRDEWPRRGDHILMTTEPLDFDGLMAELAPGEDPGGVMPAGTRLGHIHLQVSRVARAERFYRDALGLDLVLRFGPSARFFAAGGYHHHVGANTWAGIDAPPPPPDCVQLRHFSFVVPSAADVQAVARRLEQAGVGLEPLERLEDEVLQVAALSGASTQAGLVTRDEDGHTIAVVSEGNP</sequence>
<name>A0ABZ1BSY4_9FIRM</name>
<dbReference type="PROSITE" id="PS00934">
    <property type="entry name" value="GLYOXALASE_I_1"/>
    <property type="match status" value="1"/>
</dbReference>
<dbReference type="InterPro" id="IPR029068">
    <property type="entry name" value="Glyas_Bleomycin-R_OHBP_Dase"/>
</dbReference>
<organism evidence="3 4">
    <name type="scientific">Geochorda subterranea</name>
    <dbReference type="NCBI Taxonomy" id="3109564"/>
    <lineage>
        <taxon>Bacteria</taxon>
        <taxon>Bacillati</taxon>
        <taxon>Bacillota</taxon>
        <taxon>Limnochordia</taxon>
        <taxon>Limnochordales</taxon>
        <taxon>Geochordaceae</taxon>
        <taxon>Geochorda</taxon>
    </lineage>
</organism>
<dbReference type="Proteomes" id="UP001333102">
    <property type="component" value="Chromosome"/>
</dbReference>
<evidence type="ECO:0000259" key="2">
    <source>
        <dbReference type="PROSITE" id="PS51819"/>
    </source>
</evidence>
<dbReference type="PANTHER" id="PTHR43279:SF1">
    <property type="entry name" value="CATECHOL-2,3-DIOXYGENASE"/>
    <property type="match status" value="1"/>
</dbReference>
<feature type="domain" description="VOC" evidence="2">
    <location>
        <begin position="6"/>
        <end position="127"/>
    </location>
</feature>
<dbReference type="InterPro" id="IPR037523">
    <property type="entry name" value="VOC_core"/>
</dbReference>
<gene>
    <name evidence="3" type="ORF">VLY81_06195</name>
</gene>
<dbReference type="PANTHER" id="PTHR43279">
    <property type="entry name" value="CATECHOL-2,3-DIOXYGENASE"/>
    <property type="match status" value="1"/>
</dbReference>
<evidence type="ECO:0000313" key="3">
    <source>
        <dbReference type="EMBL" id="WRP15741.1"/>
    </source>
</evidence>
<dbReference type="SUPFAM" id="SSF54593">
    <property type="entry name" value="Glyoxalase/Bleomycin resistance protein/Dihydroxybiphenyl dioxygenase"/>
    <property type="match status" value="2"/>
</dbReference>
<evidence type="ECO:0000313" key="4">
    <source>
        <dbReference type="Proteomes" id="UP001333102"/>
    </source>
</evidence>
<reference evidence="4" key="1">
    <citation type="submission" date="2023-12" db="EMBL/GenBank/DDBJ databases">
        <title>Novel isolates from deep terrestrial aquifers shed light on the physiology and ecology of the class Limnochordia.</title>
        <authorList>
            <person name="Karnachuk O.V."/>
            <person name="Lukina A.P."/>
            <person name="Avakyan M.R."/>
            <person name="Kadnikov V."/>
            <person name="Begmatov S."/>
            <person name="Beletsky A.V."/>
            <person name="Mardanov A.V."/>
            <person name="Ravin N.V."/>
        </authorList>
    </citation>
    <scope>NUCLEOTIDE SEQUENCE [LARGE SCALE GENOMIC DNA]</scope>
    <source>
        <strain evidence="4">LN</strain>
    </source>
</reference>
<keyword evidence="4" id="KW-1185">Reference proteome</keyword>